<evidence type="ECO:0000313" key="1">
    <source>
        <dbReference type="EMBL" id="KAI4298780.1"/>
    </source>
</evidence>
<dbReference type="Proteomes" id="UP000828941">
    <property type="component" value="Chromosome 13"/>
</dbReference>
<name>A0ACB9KNB1_BAUVA</name>
<reference evidence="1 2" key="1">
    <citation type="journal article" date="2022" name="DNA Res.">
        <title>Chromosomal-level genome assembly of the orchid tree Bauhinia variegata (Leguminosae; Cercidoideae) supports the allotetraploid origin hypothesis of Bauhinia.</title>
        <authorList>
            <person name="Zhong Y."/>
            <person name="Chen Y."/>
            <person name="Zheng D."/>
            <person name="Pang J."/>
            <person name="Liu Y."/>
            <person name="Luo S."/>
            <person name="Meng S."/>
            <person name="Qian L."/>
            <person name="Wei D."/>
            <person name="Dai S."/>
            <person name="Zhou R."/>
        </authorList>
    </citation>
    <scope>NUCLEOTIDE SEQUENCE [LARGE SCALE GENOMIC DNA]</scope>
    <source>
        <strain evidence="1">BV-YZ2020</strain>
    </source>
</reference>
<dbReference type="EMBL" id="CM039438">
    <property type="protein sequence ID" value="KAI4298780.1"/>
    <property type="molecule type" value="Genomic_DNA"/>
</dbReference>
<proteinExistence type="predicted"/>
<evidence type="ECO:0000313" key="2">
    <source>
        <dbReference type="Proteomes" id="UP000828941"/>
    </source>
</evidence>
<gene>
    <name evidence="1" type="ORF">L6164_032298</name>
</gene>
<protein>
    <submittedName>
        <fullName evidence="1">Uncharacterized protein</fullName>
    </submittedName>
</protein>
<organism evidence="1 2">
    <name type="scientific">Bauhinia variegata</name>
    <name type="common">Purple orchid tree</name>
    <name type="synonym">Phanera variegata</name>
    <dbReference type="NCBI Taxonomy" id="167791"/>
    <lineage>
        <taxon>Eukaryota</taxon>
        <taxon>Viridiplantae</taxon>
        <taxon>Streptophyta</taxon>
        <taxon>Embryophyta</taxon>
        <taxon>Tracheophyta</taxon>
        <taxon>Spermatophyta</taxon>
        <taxon>Magnoliopsida</taxon>
        <taxon>eudicotyledons</taxon>
        <taxon>Gunneridae</taxon>
        <taxon>Pentapetalae</taxon>
        <taxon>rosids</taxon>
        <taxon>fabids</taxon>
        <taxon>Fabales</taxon>
        <taxon>Fabaceae</taxon>
        <taxon>Cercidoideae</taxon>
        <taxon>Cercideae</taxon>
        <taxon>Bauhiniinae</taxon>
        <taxon>Bauhinia</taxon>
    </lineage>
</organism>
<keyword evidence="2" id="KW-1185">Reference proteome</keyword>
<comment type="caution">
    <text evidence="1">The sequence shown here is derived from an EMBL/GenBank/DDBJ whole genome shotgun (WGS) entry which is preliminary data.</text>
</comment>
<accession>A0ACB9KNB1</accession>
<sequence length="391" mass="45563">MADLPHEIVADILCRLPVKILLRFRCISKSWRSLIDSPQFIFVHLRKSYETNTNLKLIFRQKSELYEVDFNTLDKAAELNHPLMCYGNRIKVLGSSNGLLCICNVAEDIALWNPSTRKHKVVTYLPVDRRPDSETSIFVARVYGFGYDSYSDDYKVLRISYFIDLHDRTFHSQLKLYNLRRNAWKNIESMPYALCCARTMGVFTGGALHWVVTRKLEPNEPDLILAFDLRFENFREVPLPDTGNERFEMNVALLGGCLCMIANYQKIRVDVWVMKEYGFKHGWLKLFTLTQTHDLRSFESVKPITYSSDENKILLELEQRKLCWYDLRNKGLSYIRISGMPLLIDGISCQGTLVPPAIIERKFHGKQKKLCHEKAKKKRDDFLSQGFKLIL</sequence>